<dbReference type="EMBL" id="MCGN01000001">
    <property type="protein sequence ID" value="ORZ02202.1"/>
    <property type="molecule type" value="Genomic_DNA"/>
</dbReference>
<evidence type="ECO:0000259" key="9">
    <source>
        <dbReference type="PROSITE" id="PS50850"/>
    </source>
</evidence>
<dbReference type="PANTHER" id="PTHR48022">
    <property type="entry name" value="PLASTIDIC GLUCOSE TRANSPORTER 4"/>
    <property type="match status" value="1"/>
</dbReference>
<dbReference type="OrthoDB" id="4142200at2759"/>
<keyword evidence="5 8" id="KW-1133">Transmembrane helix</keyword>
<dbReference type="InterPro" id="IPR050360">
    <property type="entry name" value="MFS_Sugar_Transporters"/>
</dbReference>
<evidence type="ECO:0000256" key="1">
    <source>
        <dbReference type="ARBA" id="ARBA00004141"/>
    </source>
</evidence>
<name>A0A1X2HRK0_SYNRA</name>
<dbReference type="InterPro" id="IPR003663">
    <property type="entry name" value="Sugar/inositol_transpt"/>
</dbReference>
<comment type="similarity">
    <text evidence="2 7">Belongs to the major facilitator superfamily. Sugar transporter (TC 2.A.1.1) family.</text>
</comment>
<dbReference type="GO" id="GO:0016020">
    <property type="term" value="C:membrane"/>
    <property type="evidence" value="ECO:0007669"/>
    <property type="project" value="UniProtKB-SubCell"/>
</dbReference>
<feature type="transmembrane region" description="Helical" evidence="8">
    <location>
        <begin position="71"/>
        <end position="92"/>
    </location>
</feature>
<accession>A0A1X2HRK0</accession>
<keyword evidence="3 7" id="KW-0813">Transport</keyword>
<dbReference type="OMA" id="MMESSAQ"/>
<feature type="transmembrane region" description="Helical" evidence="8">
    <location>
        <begin position="267"/>
        <end position="288"/>
    </location>
</feature>
<feature type="transmembrane region" description="Helical" evidence="8">
    <location>
        <begin position="139"/>
        <end position="158"/>
    </location>
</feature>
<dbReference type="PANTHER" id="PTHR48022:SF2">
    <property type="entry name" value="PLASTIDIC GLUCOSE TRANSPORTER 4"/>
    <property type="match status" value="1"/>
</dbReference>
<dbReference type="STRING" id="13706.A0A1X2HRK0"/>
<protein>
    <submittedName>
        <fullName evidence="10">General substrate transporter</fullName>
    </submittedName>
</protein>
<dbReference type="FunFam" id="1.20.1250.20:FF:000134">
    <property type="entry name" value="MFS sugar transporter protein"/>
    <property type="match status" value="1"/>
</dbReference>
<evidence type="ECO:0000256" key="4">
    <source>
        <dbReference type="ARBA" id="ARBA00022692"/>
    </source>
</evidence>
<evidence type="ECO:0000313" key="10">
    <source>
        <dbReference type="EMBL" id="ORZ02202.1"/>
    </source>
</evidence>
<feature type="domain" description="Major facilitator superfamily (MFS) profile" evidence="9">
    <location>
        <begin position="1"/>
        <end position="440"/>
    </location>
</feature>
<dbReference type="InParanoid" id="A0A1X2HRK0"/>
<evidence type="ECO:0000256" key="7">
    <source>
        <dbReference type="RuleBase" id="RU003346"/>
    </source>
</evidence>
<dbReference type="Gene3D" id="1.20.1250.20">
    <property type="entry name" value="MFS general substrate transporter like domains"/>
    <property type="match status" value="1"/>
</dbReference>
<comment type="caution">
    <text evidence="10">The sequence shown here is derived from an EMBL/GenBank/DDBJ whole genome shotgun (WGS) entry which is preliminary data.</text>
</comment>
<feature type="transmembrane region" description="Helical" evidence="8">
    <location>
        <begin position="20"/>
        <end position="39"/>
    </location>
</feature>
<evidence type="ECO:0000256" key="5">
    <source>
        <dbReference type="ARBA" id="ARBA00022989"/>
    </source>
</evidence>
<dbReference type="Proteomes" id="UP000242180">
    <property type="component" value="Unassembled WGS sequence"/>
</dbReference>
<feature type="transmembrane region" description="Helical" evidence="8">
    <location>
        <begin position="112"/>
        <end position="133"/>
    </location>
</feature>
<proteinExistence type="inferred from homology"/>
<dbReference type="InterPro" id="IPR005829">
    <property type="entry name" value="Sugar_transporter_CS"/>
</dbReference>
<feature type="transmembrane region" description="Helical" evidence="8">
    <location>
        <begin position="418"/>
        <end position="436"/>
    </location>
</feature>
<evidence type="ECO:0000256" key="6">
    <source>
        <dbReference type="ARBA" id="ARBA00023136"/>
    </source>
</evidence>
<evidence type="ECO:0000256" key="2">
    <source>
        <dbReference type="ARBA" id="ARBA00010992"/>
    </source>
</evidence>
<dbReference type="GO" id="GO:0005351">
    <property type="term" value="F:carbohydrate:proton symporter activity"/>
    <property type="evidence" value="ECO:0007669"/>
    <property type="project" value="TreeGrafter"/>
</dbReference>
<dbReference type="InterPro" id="IPR020846">
    <property type="entry name" value="MFS_dom"/>
</dbReference>
<comment type="subcellular location">
    <subcellularLocation>
        <location evidence="1">Membrane</location>
        <topology evidence="1">Multi-pass membrane protein</topology>
    </subcellularLocation>
</comment>
<feature type="transmembrane region" description="Helical" evidence="8">
    <location>
        <begin position="229"/>
        <end position="255"/>
    </location>
</feature>
<reference evidence="10 11" key="1">
    <citation type="submission" date="2016-07" db="EMBL/GenBank/DDBJ databases">
        <title>Pervasive Adenine N6-methylation of Active Genes in Fungi.</title>
        <authorList>
            <consortium name="DOE Joint Genome Institute"/>
            <person name="Mondo S.J."/>
            <person name="Dannebaum R.O."/>
            <person name="Kuo R.C."/>
            <person name="Labutti K."/>
            <person name="Haridas S."/>
            <person name="Kuo A."/>
            <person name="Salamov A."/>
            <person name="Ahrendt S.R."/>
            <person name="Lipzen A."/>
            <person name="Sullivan W."/>
            <person name="Andreopoulos W.B."/>
            <person name="Clum A."/>
            <person name="Lindquist E."/>
            <person name="Daum C."/>
            <person name="Ramamoorthy G.K."/>
            <person name="Gryganskyi A."/>
            <person name="Culley D."/>
            <person name="Magnuson J.K."/>
            <person name="James T.Y."/>
            <person name="O'Malley M.A."/>
            <person name="Stajich J.E."/>
            <person name="Spatafora J.W."/>
            <person name="Visel A."/>
            <person name="Grigoriev I.V."/>
        </authorList>
    </citation>
    <scope>NUCLEOTIDE SEQUENCE [LARGE SCALE GENOMIC DNA]</scope>
    <source>
        <strain evidence="10 11">NRRL 2496</strain>
    </source>
</reference>
<dbReference type="AlphaFoldDB" id="A0A1X2HRK0"/>
<evidence type="ECO:0000256" key="3">
    <source>
        <dbReference type="ARBA" id="ARBA00022448"/>
    </source>
</evidence>
<keyword evidence="6 8" id="KW-0472">Membrane</keyword>
<feature type="transmembrane region" description="Helical" evidence="8">
    <location>
        <begin position="340"/>
        <end position="366"/>
    </location>
</feature>
<evidence type="ECO:0000313" key="11">
    <source>
        <dbReference type="Proteomes" id="UP000242180"/>
    </source>
</evidence>
<dbReference type="PROSITE" id="PS00216">
    <property type="entry name" value="SUGAR_TRANSPORT_1"/>
    <property type="match status" value="2"/>
</dbReference>
<dbReference type="SUPFAM" id="SSF103473">
    <property type="entry name" value="MFS general substrate transporter"/>
    <property type="match status" value="1"/>
</dbReference>
<dbReference type="PRINTS" id="PR00171">
    <property type="entry name" value="SUGRTRNSPORT"/>
</dbReference>
<dbReference type="InterPro" id="IPR005828">
    <property type="entry name" value="MFS_sugar_transport-like"/>
</dbReference>
<keyword evidence="4 8" id="KW-0812">Transmembrane</keyword>
<dbReference type="Pfam" id="PF00083">
    <property type="entry name" value="Sugar_tr"/>
    <property type="match status" value="1"/>
</dbReference>
<feature type="transmembrane region" description="Helical" evidence="8">
    <location>
        <begin position="300"/>
        <end position="320"/>
    </location>
</feature>
<dbReference type="PROSITE" id="PS50850">
    <property type="entry name" value="MFS"/>
    <property type="match status" value="1"/>
</dbReference>
<gene>
    <name evidence="10" type="ORF">BCR43DRAFT_465129</name>
</gene>
<evidence type="ECO:0000256" key="8">
    <source>
        <dbReference type="SAM" id="Phobius"/>
    </source>
</evidence>
<keyword evidence="11" id="KW-1185">Reference proteome</keyword>
<sequence length="503" mass="55562">MPGFIPIIGIKDTVDTQVTLTTLLSVGAFVASLLSGLCADWIGRRGLLFIGCIIYFPGTLLQMAAEGAAMLYVGRILAGFSVGQIHRALTFFDQSELAPTKLRGRLISFQQFAIVVGIVSASWISFGCLRIRTPSSWRLAIGIQFVVGGIYALGLGCIPRSPRYLIQKGREEEALHALAQIRGDGTLTHPEVRCEFTEIKQSILFAEKFLRPRYSQVFRKDYHGTRRRILLGIAVQAFQQLTGANSLLIYNPAILEGEGIDGRVTQILAHGIGSTVLLVGTLPAMIFIDRWGRRPIMIGGSIVMTICQIVMTIIAVMSGFHLEPPVLSNGTDNDVFDSAAYALNSVASSIIFVIFVYIFMFVYGSTWGPMGWIYPPELYSQAWRSKGLGLSSAANWLFTFGVLQLTPLALERIHWSTYVVYLVFNVFVLVVVYFCFPETLGKSLEEVDLLFAGPDLSSDPAVHHPKTAAEALSKLETMEEHYNYDFAHTTRVEESLQPPRSSI</sequence>
<feature type="transmembrane region" description="Helical" evidence="8">
    <location>
        <begin position="46"/>
        <end position="65"/>
    </location>
</feature>
<organism evidence="10 11">
    <name type="scientific">Syncephalastrum racemosum</name>
    <name type="common">Filamentous fungus</name>
    <dbReference type="NCBI Taxonomy" id="13706"/>
    <lineage>
        <taxon>Eukaryota</taxon>
        <taxon>Fungi</taxon>
        <taxon>Fungi incertae sedis</taxon>
        <taxon>Mucoromycota</taxon>
        <taxon>Mucoromycotina</taxon>
        <taxon>Mucoromycetes</taxon>
        <taxon>Mucorales</taxon>
        <taxon>Syncephalastraceae</taxon>
        <taxon>Syncephalastrum</taxon>
    </lineage>
</organism>
<dbReference type="InterPro" id="IPR036259">
    <property type="entry name" value="MFS_trans_sf"/>
</dbReference>
<dbReference type="NCBIfam" id="TIGR00879">
    <property type="entry name" value="SP"/>
    <property type="match status" value="1"/>
</dbReference>
<feature type="transmembrane region" description="Helical" evidence="8">
    <location>
        <begin position="387"/>
        <end position="406"/>
    </location>
</feature>